<reference evidence="1 2" key="1">
    <citation type="submission" date="2012-04" db="EMBL/GenBank/DDBJ databases">
        <authorList>
            <person name="Harkins D.M."/>
            <person name="Madupu R."/>
            <person name="Durkin A.S."/>
            <person name="Torralba M."/>
            <person name="Methe B."/>
            <person name="Sutton G.G."/>
            <person name="Nelson K.E."/>
        </authorList>
    </citation>
    <scope>NUCLEOTIDE SEQUENCE [LARGE SCALE GENOMIC DNA]</scope>
    <source>
        <strain evidence="1 2">VK64</strain>
    </source>
</reference>
<evidence type="ECO:0000313" key="2">
    <source>
        <dbReference type="Proteomes" id="UP000004473"/>
    </source>
</evidence>
<evidence type="ECO:0000313" key="1">
    <source>
        <dbReference type="EMBL" id="EIG29881.1"/>
    </source>
</evidence>
<dbReference type="PATRIC" id="fig|1095748.3.peg.555"/>
<sequence>MGLKLPSISAREIHIQAVKTAEKLSDDLFYRPSLAGRHKFGP</sequence>
<organism evidence="1 2">
    <name type="scientific">Neisseria sicca VK64</name>
    <dbReference type="NCBI Taxonomy" id="1095748"/>
    <lineage>
        <taxon>Bacteria</taxon>
        <taxon>Pseudomonadati</taxon>
        <taxon>Pseudomonadota</taxon>
        <taxon>Betaproteobacteria</taxon>
        <taxon>Neisseriales</taxon>
        <taxon>Neisseriaceae</taxon>
        <taxon>Neisseria</taxon>
    </lineage>
</organism>
<gene>
    <name evidence="1" type="ORF">HMPREF1051_2794</name>
</gene>
<protein>
    <submittedName>
        <fullName evidence="1">Uncharacterized protein</fullName>
    </submittedName>
</protein>
<dbReference type="Proteomes" id="UP000004473">
    <property type="component" value="Unassembled WGS sequence"/>
</dbReference>
<name>I2NVM0_NEISI</name>
<dbReference type="EMBL" id="AJMT01000041">
    <property type="protein sequence ID" value="EIG29881.1"/>
    <property type="molecule type" value="Genomic_DNA"/>
</dbReference>
<dbReference type="AlphaFoldDB" id="I2NVM0"/>
<proteinExistence type="predicted"/>
<comment type="caution">
    <text evidence="1">The sequence shown here is derived from an EMBL/GenBank/DDBJ whole genome shotgun (WGS) entry which is preliminary data.</text>
</comment>
<accession>I2NVM0</accession>